<dbReference type="EMBL" id="MDYQ01000613">
    <property type="protein sequence ID" value="PRP73384.1"/>
    <property type="molecule type" value="Genomic_DNA"/>
</dbReference>
<protein>
    <submittedName>
        <fullName evidence="2">Uncharacterized protein</fullName>
    </submittedName>
</protein>
<feature type="compositionally biased region" description="Low complexity" evidence="1">
    <location>
        <begin position="16"/>
        <end position="30"/>
    </location>
</feature>
<evidence type="ECO:0000313" key="3">
    <source>
        <dbReference type="Proteomes" id="UP000241769"/>
    </source>
</evidence>
<evidence type="ECO:0000313" key="2">
    <source>
        <dbReference type="EMBL" id="PRP73384.1"/>
    </source>
</evidence>
<reference evidence="2 3" key="1">
    <citation type="journal article" date="2018" name="Genome Biol. Evol.">
        <title>Multiple Roots of Fruiting Body Formation in Amoebozoa.</title>
        <authorList>
            <person name="Hillmann F."/>
            <person name="Forbes G."/>
            <person name="Novohradska S."/>
            <person name="Ferling I."/>
            <person name="Riege K."/>
            <person name="Groth M."/>
            <person name="Westermann M."/>
            <person name="Marz M."/>
            <person name="Spaller T."/>
            <person name="Winckler T."/>
            <person name="Schaap P."/>
            <person name="Glockner G."/>
        </authorList>
    </citation>
    <scope>NUCLEOTIDE SEQUENCE [LARGE SCALE GENOMIC DNA]</scope>
    <source>
        <strain evidence="2 3">Jena</strain>
    </source>
</reference>
<gene>
    <name evidence="2" type="ORF">PROFUN_09614</name>
</gene>
<comment type="caution">
    <text evidence="2">The sequence shown here is derived from an EMBL/GenBank/DDBJ whole genome shotgun (WGS) entry which is preliminary data.</text>
</comment>
<proteinExistence type="predicted"/>
<organism evidence="2 3">
    <name type="scientific">Planoprotostelium fungivorum</name>
    <dbReference type="NCBI Taxonomy" id="1890364"/>
    <lineage>
        <taxon>Eukaryota</taxon>
        <taxon>Amoebozoa</taxon>
        <taxon>Evosea</taxon>
        <taxon>Variosea</taxon>
        <taxon>Cavosteliida</taxon>
        <taxon>Cavosteliaceae</taxon>
        <taxon>Planoprotostelium</taxon>
    </lineage>
</organism>
<sequence length="234" mass="27200">MSWTRLTRDDLRDSTESSFCDSPSSSNVSSDATFLSDSGVETTDSEVTIYSDLSSRLISDKISVSTTEEEYLSRKALKYLNSKTQLLLSKKHEADNTIRMAVEESSRHETHSILIANMLKRMKDQRRQSEIDLHKIPVPEEWKSRIEHLRLEVAFHRASQEPDVEMMTREERQRALELRQKRKGEEWMMLKTRQMQKELGLMAFRDAEEKGKLQGPSICTIIGEDIRNFGKRRS</sequence>
<keyword evidence="3" id="KW-1185">Reference proteome</keyword>
<dbReference type="Proteomes" id="UP000241769">
    <property type="component" value="Unassembled WGS sequence"/>
</dbReference>
<dbReference type="AlphaFoldDB" id="A0A2P6MNT8"/>
<name>A0A2P6MNT8_9EUKA</name>
<dbReference type="InParanoid" id="A0A2P6MNT8"/>
<accession>A0A2P6MNT8</accession>
<evidence type="ECO:0000256" key="1">
    <source>
        <dbReference type="SAM" id="MobiDB-lite"/>
    </source>
</evidence>
<feature type="compositionally biased region" description="Basic and acidic residues" evidence="1">
    <location>
        <begin position="1"/>
        <end position="15"/>
    </location>
</feature>
<feature type="region of interest" description="Disordered" evidence="1">
    <location>
        <begin position="1"/>
        <end position="37"/>
    </location>
</feature>